<evidence type="ECO:0000313" key="1">
    <source>
        <dbReference type="EMBL" id="GGF22401.1"/>
    </source>
</evidence>
<name>A0ABQ1UNH5_9FLAO</name>
<comment type="caution">
    <text evidence="1">The sequence shown here is derived from an EMBL/GenBank/DDBJ whole genome shotgun (WGS) entry which is preliminary data.</text>
</comment>
<dbReference type="RefSeq" id="WP_163395682.1">
    <property type="nucleotide sequence ID" value="NZ_BMKP01000008.1"/>
</dbReference>
<accession>A0ABQ1UNH5</accession>
<keyword evidence="2" id="KW-1185">Reference proteome</keyword>
<organism evidence="1 2">
    <name type="scientific">Flavobacterium limi</name>
    <dbReference type="NCBI Taxonomy" id="2045105"/>
    <lineage>
        <taxon>Bacteria</taxon>
        <taxon>Pseudomonadati</taxon>
        <taxon>Bacteroidota</taxon>
        <taxon>Flavobacteriia</taxon>
        <taxon>Flavobacteriales</taxon>
        <taxon>Flavobacteriaceae</taxon>
        <taxon>Flavobacterium</taxon>
    </lineage>
</organism>
<dbReference type="EMBL" id="BMKP01000008">
    <property type="protein sequence ID" value="GGF22401.1"/>
    <property type="molecule type" value="Genomic_DNA"/>
</dbReference>
<gene>
    <name evidence="1" type="ORF">GCM10011518_34520</name>
</gene>
<evidence type="ECO:0000313" key="2">
    <source>
        <dbReference type="Proteomes" id="UP000655016"/>
    </source>
</evidence>
<dbReference type="Pfam" id="PF19666">
    <property type="entry name" value="DUF6169"/>
    <property type="match status" value="1"/>
</dbReference>
<sequence length="165" mass="19317">MPNPYNYQFDEITQSYVFTTDNGIEYKIAFILNYTFSAVSNIEIDNIYQVIIEKTTEIKEPLDRNVSATICEILSIFFENARNTILYICHDDDERAEVRFRKFNIWYTESKLTDTVTKIDNIIVSENVAGSAKIYSSLLYHNENTNRETILDIYHSIEQILSEKP</sequence>
<protein>
    <submittedName>
        <fullName evidence="1">Uncharacterized protein</fullName>
    </submittedName>
</protein>
<dbReference type="InterPro" id="IPR046167">
    <property type="entry name" value="DUF6169"/>
</dbReference>
<proteinExistence type="predicted"/>
<reference evidence="2" key="1">
    <citation type="journal article" date="2019" name="Int. J. Syst. Evol. Microbiol.">
        <title>The Global Catalogue of Microorganisms (GCM) 10K type strain sequencing project: providing services to taxonomists for standard genome sequencing and annotation.</title>
        <authorList>
            <consortium name="The Broad Institute Genomics Platform"/>
            <consortium name="The Broad Institute Genome Sequencing Center for Infectious Disease"/>
            <person name="Wu L."/>
            <person name="Ma J."/>
        </authorList>
    </citation>
    <scope>NUCLEOTIDE SEQUENCE [LARGE SCALE GENOMIC DNA]</scope>
    <source>
        <strain evidence="2">CGMCC 1.16060</strain>
    </source>
</reference>
<dbReference type="Proteomes" id="UP000655016">
    <property type="component" value="Unassembled WGS sequence"/>
</dbReference>